<evidence type="ECO:0000256" key="1">
    <source>
        <dbReference type="ARBA" id="ARBA00023002"/>
    </source>
</evidence>
<gene>
    <name evidence="3" type="ORF">EJC49_05590</name>
</gene>
<sequence length="434" mass="47662">MTAVAAEIFTADFKTDPYWWEASPRHDLPDVPLPRSVDVLVVGSGYSGLNAALVTARAGRSTLVLEKDRVGEGCSTRNGGQISTSVKPSFAELSKRHGPDTARAILMDGREALRWIGEFTQEEGIDCGFSVCGRFHAAHSPKAFETMIRDAKQQTPGLEVDLDVVPRAEQHREIGTDAYHGGIVLKRHAVLDPGRYHAGLLARVREAGATVVDRCAATGIERDGKGFVVTTLRGRVSAREVVIATNGYTGAVTPWLRRRVIPIGSYVIATEPMPRETMQSVIPKDRIVSDTRKVVYYYRLSPDGTRMVFGGRVSQAETDPRVSGPLLRAEMARLFPQIAKARISHSWMGFVGYTFDTIAHTGSHDGMHYAMGYCGSGVSMASYLGMRTGQKVLGLKEGRTGFDATTFQTRPLYTGNPWFLAASVRYYRWLDARS</sequence>
<feature type="domain" description="FAD dependent oxidoreductase" evidence="2">
    <location>
        <begin position="38"/>
        <end position="387"/>
    </location>
</feature>
<dbReference type="PANTHER" id="PTHR13847:SF281">
    <property type="entry name" value="FAD DEPENDENT OXIDOREDUCTASE DOMAIN-CONTAINING PROTEIN"/>
    <property type="match status" value="1"/>
</dbReference>
<evidence type="ECO:0000259" key="2">
    <source>
        <dbReference type="Pfam" id="PF01266"/>
    </source>
</evidence>
<dbReference type="AlphaFoldDB" id="A0A429Z138"/>
<dbReference type="Pfam" id="PF01266">
    <property type="entry name" value="DAO"/>
    <property type="match status" value="1"/>
</dbReference>
<reference evidence="3 4" key="1">
    <citation type="submission" date="2018-12" db="EMBL/GenBank/DDBJ databases">
        <title>Mesorhizobium carbonis sp. nov., isolated from coal mine water.</title>
        <authorList>
            <person name="Xin W."/>
            <person name="Xu Z."/>
            <person name="Xiang F."/>
            <person name="Zhang J."/>
            <person name="Xi L."/>
            <person name="Liu J."/>
        </authorList>
    </citation>
    <scope>NUCLEOTIDE SEQUENCE [LARGE SCALE GENOMIC DNA]</scope>
    <source>
        <strain evidence="3 4">B2.3</strain>
    </source>
</reference>
<dbReference type="OrthoDB" id="9814969at2"/>
<dbReference type="SUPFAM" id="SSF51905">
    <property type="entry name" value="FAD/NAD(P)-binding domain"/>
    <property type="match status" value="1"/>
</dbReference>
<evidence type="ECO:0000313" key="4">
    <source>
        <dbReference type="Proteomes" id="UP000278398"/>
    </source>
</evidence>
<evidence type="ECO:0000313" key="3">
    <source>
        <dbReference type="EMBL" id="RST87446.1"/>
    </source>
</evidence>
<protein>
    <submittedName>
        <fullName evidence="3">FAD-binding oxidoreductase</fullName>
    </submittedName>
</protein>
<dbReference type="Proteomes" id="UP000278398">
    <property type="component" value="Unassembled WGS sequence"/>
</dbReference>
<dbReference type="InterPro" id="IPR036188">
    <property type="entry name" value="FAD/NAD-bd_sf"/>
</dbReference>
<dbReference type="Gene3D" id="3.30.9.10">
    <property type="entry name" value="D-Amino Acid Oxidase, subunit A, domain 2"/>
    <property type="match status" value="1"/>
</dbReference>
<accession>A0A429Z138</accession>
<dbReference type="PANTHER" id="PTHR13847">
    <property type="entry name" value="SARCOSINE DEHYDROGENASE-RELATED"/>
    <property type="match status" value="1"/>
</dbReference>
<keyword evidence="1" id="KW-0560">Oxidoreductase</keyword>
<comment type="caution">
    <text evidence="3">The sequence shown here is derived from an EMBL/GenBank/DDBJ whole genome shotgun (WGS) entry which is preliminary data.</text>
</comment>
<dbReference type="EMBL" id="RWKW01000017">
    <property type="protein sequence ID" value="RST87446.1"/>
    <property type="molecule type" value="Genomic_DNA"/>
</dbReference>
<organism evidence="3 4">
    <name type="scientific">Aquibium carbonis</name>
    <dbReference type="NCBI Taxonomy" id="2495581"/>
    <lineage>
        <taxon>Bacteria</taxon>
        <taxon>Pseudomonadati</taxon>
        <taxon>Pseudomonadota</taxon>
        <taxon>Alphaproteobacteria</taxon>
        <taxon>Hyphomicrobiales</taxon>
        <taxon>Phyllobacteriaceae</taxon>
        <taxon>Aquibium</taxon>
    </lineage>
</organism>
<dbReference type="Gene3D" id="3.50.50.60">
    <property type="entry name" value="FAD/NAD(P)-binding domain"/>
    <property type="match status" value="1"/>
</dbReference>
<dbReference type="RefSeq" id="WP_126698481.1">
    <property type="nucleotide sequence ID" value="NZ_RWKW01000017.1"/>
</dbReference>
<keyword evidence="4" id="KW-1185">Reference proteome</keyword>
<proteinExistence type="predicted"/>
<dbReference type="InterPro" id="IPR006076">
    <property type="entry name" value="FAD-dep_OxRdtase"/>
</dbReference>
<name>A0A429Z138_9HYPH</name>
<dbReference type="GO" id="GO:0005737">
    <property type="term" value="C:cytoplasm"/>
    <property type="evidence" value="ECO:0007669"/>
    <property type="project" value="TreeGrafter"/>
</dbReference>
<dbReference type="GO" id="GO:0016491">
    <property type="term" value="F:oxidoreductase activity"/>
    <property type="evidence" value="ECO:0007669"/>
    <property type="project" value="UniProtKB-KW"/>
</dbReference>